<sequence length="174" mass="19602">MRDGNHMPDTIVDSIIYIGINATLVCGIITFFSCGFAIITIICNLLAELVVTVSQRLTAWSKKRKTYFSKSEPKNVVVLSPDNREVPRENTKSSFNRTPLNLESVCFDSSSNMEYFSLDEDGFEEHDVHDVLPCECRSTDFYSGVKCHSTPNGTNHNKNSTLPFTYAKKPTYIL</sequence>
<dbReference type="Proteomes" id="UP000035681">
    <property type="component" value="Unplaced"/>
</dbReference>
<name>A0A0K0ECJ2_STRER</name>
<reference evidence="3" key="1">
    <citation type="submission" date="2015-08" db="UniProtKB">
        <authorList>
            <consortium name="WormBaseParasite"/>
        </authorList>
    </citation>
    <scope>IDENTIFICATION</scope>
</reference>
<accession>A0A0K0ECJ2</accession>
<keyword evidence="1" id="KW-0472">Membrane</keyword>
<dbReference type="AlphaFoldDB" id="A0A0K0ECJ2"/>
<dbReference type="WBParaSite" id="TCONS_00009362.p1">
    <property type="protein sequence ID" value="TCONS_00009362.p1"/>
    <property type="gene ID" value="XLOC_007183"/>
</dbReference>
<keyword evidence="1" id="KW-1133">Transmembrane helix</keyword>
<feature type="transmembrane region" description="Helical" evidence="1">
    <location>
        <begin position="15"/>
        <end position="47"/>
    </location>
</feature>
<dbReference type="PROSITE" id="PS51257">
    <property type="entry name" value="PROKAR_LIPOPROTEIN"/>
    <property type="match status" value="1"/>
</dbReference>
<proteinExistence type="predicted"/>
<dbReference type="WBParaSite" id="SSTP_0000720700.1">
    <property type="protein sequence ID" value="SSTP_0000720700.1"/>
    <property type="gene ID" value="SSTP_0000720700"/>
</dbReference>
<protein>
    <submittedName>
        <fullName evidence="3 4">EGF-like domain-containing protein</fullName>
    </submittedName>
</protein>
<organism evidence="3">
    <name type="scientific">Strongyloides stercoralis</name>
    <name type="common">Threadworm</name>
    <dbReference type="NCBI Taxonomy" id="6248"/>
    <lineage>
        <taxon>Eukaryota</taxon>
        <taxon>Metazoa</taxon>
        <taxon>Ecdysozoa</taxon>
        <taxon>Nematoda</taxon>
        <taxon>Chromadorea</taxon>
        <taxon>Rhabditida</taxon>
        <taxon>Tylenchina</taxon>
        <taxon>Panagrolaimomorpha</taxon>
        <taxon>Strongyloidoidea</taxon>
        <taxon>Strongyloididae</taxon>
        <taxon>Strongyloides</taxon>
    </lineage>
</organism>
<evidence type="ECO:0000313" key="2">
    <source>
        <dbReference type="Proteomes" id="UP000035681"/>
    </source>
</evidence>
<evidence type="ECO:0000313" key="4">
    <source>
        <dbReference type="WBParaSite" id="TCONS_00009362.p1"/>
    </source>
</evidence>
<keyword evidence="1" id="KW-0812">Transmembrane</keyword>
<evidence type="ECO:0000313" key="3">
    <source>
        <dbReference type="WBParaSite" id="SSTP_0000720700.1"/>
    </source>
</evidence>
<evidence type="ECO:0000256" key="1">
    <source>
        <dbReference type="SAM" id="Phobius"/>
    </source>
</evidence>
<keyword evidence="2" id="KW-1185">Reference proteome</keyword>